<evidence type="ECO:0000313" key="2">
    <source>
        <dbReference type="Proteomes" id="UP000260782"/>
    </source>
</evidence>
<accession>A0A3E2U2X1</accession>
<evidence type="ECO:0000313" key="1">
    <source>
        <dbReference type="EMBL" id="RGB90548.1"/>
    </source>
</evidence>
<proteinExistence type="predicted"/>
<gene>
    <name evidence="1" type="primary">mobC</name>
    <name evidence="1" type="ORF">DWZ25_01760</name>
</gene>
<organism evidence="1 2">
    <name type="scientific">Faecalibacterium prausnitzii</name>
    <dbReference type="NCBI Taxonomy" id="853"/>
    <lineage>
        <taxon>Bacteria</taxon>
        <taxon>Bacillati</taxon>
        <taxon>Bacillota</taxon>
        <taxon>Clostridia</taxon>
        <taxon>Eubacteriales</taxon>
        <taxon>Oscillospiraceae</taxon>
        <taxon>Faecalibacterium</taxon>
    </lineage>
</organism>
<reference evidence="1 2" key="1">
    <citation type="submission" date="2018-08" db="EMBL/GenBank/DDBJ databases">
        <title>A genome reference for cultivated species of the human gut microbiota.</title>
        <authorList>
            <person name="Zou Y."/>
            <person name="Xue W."/>
            <person name="Luo G."/>
        </authorList>
    </citation>
    <scope>NUCLEOTIDE SEQUENCE [LARGE SCALE GENOMIC DNA]</scope>
    <source>
        <strain evidence="1 2">AF31-14AC</strain>
    </source>
</reference>
<dbReference type="RefSeq" id="WP_117529408.1">
    <property type="nucleotide sequence ID" value="NZ_QVES01000001.1"/>
</dbReference>
<sequence length="131" mass="14674">MPRTKKKVKSIVKTKVISARVTETVHELLHQQAEDAGMTLSEFAAQMLMKGRVNTSYVFYVHPDEIEAITREFAAIGNNLNQIAAFFNSGGLPSHVVCENINHAISCIFEMREQVAEMAGKNYGNLKAYRK</sequence>
<name>A0A3E2U2X1_9FIRM</name>
<dbReference type="AlphaFoldDB" id="A0A3E2U2X1"/>
<comment type="caution">
    <text evidence="1">The sequence shown here is derived from an EMBL/GenBank/DDBJ whole genome shotgun (WGS) entry which is preliminary data.</text>
</comment>
<dbReference type="InterPro" id="IPR053842">
    <property type="entry name" value="NikA-like"/>
</dbReference>
<protein>
    <submittedName>
        <fullName evidence="1">Plasmid mobilization relaxosome protein MobC</fullName>
    </submittedName>
</protein>
<dbReference type="Proteomes" id="UP000260782">
    <property type="component" value="Unassembled WGS sequence"/>
</dbReference>
<dbReference type="Pfam" id="PF21983">
    <property type="entry name" value="NikA-like"/>
    <property type="match status" value="1"/>
</dbReference>
<dbReference type="EMBL" id="QVES01000001">
    <property type="protein sequence ID" value="RGB90548.1"/>
    <property type="molecule type" value="Genomic_DNA"/>
</dbReference>